<organism evidence="1 2">
    <name type="scientific">Actinorhabdospora filicis</name>
    <dbReference type="NCBI Taxonomy" id="1785913"/>
    <lineage>
        <taxon>Bacteria</taxon>
        <taxon>Bacillati</taxon>
        <taxon>Actinomycetota</taxon>
        <taxon>Actinomycetes</taxon>
        <taxon>Micromonosporales</taxon>
        <taxon>Micromonosporaceae</taxon>
        <taxon>Actinorhabdospora</taxon>
    </lineage>
</organism>
<protein>
    <recommendedName>
        <fullName evidence="3">PaaR repeat-containing protein</fullName>
    </recommendedName>
</protein>
<name>A0A9W6SR62_9ACTN</name>
<accession>A0A9W6SR62</accession>
<sequence>MPMAARVGDPTGHPGVITGPGVPTVLIGGKPAAVVGDLHTCSFPPPPPHPPTPIIPPGCPTVLIGGKPAARVGDMSACGAPILPPGCPTVMIGG</sequence>
<dbReference type="Pfam" id="PF05488">
    <property type="entry name" value="PAAR_motif"/>
    <property type="match status" value="1"/>
</dbReference>
<dbReference type="CDD" id="cd14739">
    <property type="entry name" value="PAAR_3"/>
    <property type="match status" value="1"/>
</dbReference>
<keyword evidence="2" id="KW-1185">Reference proteome</keyword>
<dbReference type="AlphaFoldDB" id="A0A9W6SR62"/>
<gene>
    <name evidence="1" type="ORF">Afil01_51640</name>
</gene>
<dbReference type="Proteomes" id="UP001165079">
    <property type="component" value="Unassembled WGS sequence"/>
</dbReference>
<comment type="caution">
    <text evidence="1">The sequence shown here is derived from an EMBL/GenBank/DDBJ whole genome shotgun (WGS) entry which is preliminary data.</text>
</comment>
<evidence type="ECO:0000313" key="2">
    <source>
        <dbReference type="Proteomes" id="UP001165079"/>
    </source>
</evidence>
<evidence type="ECO:0000313" key="1">
    <source>
        <dbReference type="EMBL" id="GLZ80357.1"/>
    </source>
</evidence>
<proteinExistence type="predicted"/>
<dbReference type="EMBL" id="BSTX01000004">
    <property type="protein sequence ID" value="GLZ80357.1"/>
    <property type="molecule type" value="Genomic_DNA"/>
</dbReference>
<dbReference type="RefSeq" id="WP_285665517.1">
    <property type="nucleotide sequence ID" value="NZ_BSTX01000004.1"/>
</dbReference>
<dbReference type="Gene3D" id="2.60.200.60">
    <property type="match status" value="1"/>
</dbReference>
<reference evidence="1" key="1">
    <citation type="submission" date="2023-03" db="EMBL/GenBank/DDBJ databases">
        <title>Actinorhabdospora filicis NBRC 111898.</title>
        <authorList>
            <person name="Ichikawa N."/>
            <person name="Sato H."/>
            <person name="Tonouchi N."/>
        </authorList>
    </citation>
    <scope>NUCLEOTIDE SEQUENCE</scope>
    <source>
        <strain evidence="1">NBRC 111898</strain>
    </source>
</reference>
<evidence type="ECO:0008006" key="3">
    <source>
        <dbReference type="Google" id="ProtNLM"/>
    </source>
</evidence>
<dbReference type="InterPro" id="IPR008727">
    <property type="entry name" value="PAAR_motif"/>
</dbReference>